<evidence type="ECO:0000256" key="3">
    <source>
        <dbReference type="ARBA" id="ARBA00022989"/>
    </source>
</evidence>
<dbReference type="EMBL" id="SGWQ01000019">
    <property type="protein sequence ID" value="RZS29656.1"/>
    <property type="molecule type" value="Genomic_DNA"/>
</dbReference>
<protein>
    <submittedName>
        <fullName evidence="8">Putative integral membrane protein</fullName>
    </submittedName>
</protein>
<feature type="transmembrane region" description="Helical" evidence="6">
    <location>
        <begin position="60"/>
        <end position="81"/>
    </location>
</feature>
<evidence type="ECO:0000313" key="9">
    <source>
        <dbReference type="Proteomes" id="UP000294257"/>
    </source>
</evidence>
<dbReference type="RefSeq" id="WP_130348790.1">
    <property type="nucleotide sequence ID" value="NZ_SGWQ01000019.1"/>
</dbReference>
<evidence type="ECO:0000256" key="1">
    <source>
        <dbReference type="ARBA" id="ARBA00022475"/>
    </source>
</evidence>
<keyword evidence="1" id="KW-1003">Cell membrane</keyword>
<keyword evidence="4 6" id="KW-0472">Membrane</keyword>
<dbReference type="GO" id="GO:0005886">
    <property type="term" value="C:plasma membrane"/>
    <property type="evidence" value="ECO:0007669"/>
    <property type="project" value="InterPro"/>
</dbReference>
<proteinExistence type="predicted"/>
<dbReference type="OrthoDB" id="3406105at2"/>
<dbReference type="InterPro" id="IPR010445">
    <property type="entry name" value="LapA_dom"/>
</dbReference>
<organism evidence="8 9">
    <name type="scientific">Herbihabitans rhizosphaerae</name>
    <dbReference type="NCBI Taxonomy" id="1872711"/>
    <lineage>
        <taxon>Bacteria</taxon>
        <taxon>Bacillati</taxon>
        <taxon>Actinomycetota</taxon>
        <taxon>Actinomycetes</taxon>
        <taxon>Pseudonocardiales</taxon>
        <taxon>Pseudonocardiaceae</taxon>
        <taxon>Herbihabitans</taxon>
    </lineage>
</organism>
<dbReference type="Proteomes" id="UP000294257">
    <property type="component" value="Unassembled WGS sequence"/>
</dbReference>
<dbReference type="AlphaFoldDB" id="A0A4Q7KB24"/>
<feature type="transmembrane region" description="Helical" evidence="6">
    <location>
        <begin position="101"/>
        <end position="123"/>
    </location>
</feature>
<keyword evidence="9" id="KW-1185">Reference proteome</keyword>
<feature type="domain" description="Lipopolysaccharide assembly protein A" evidence="7">
    <location>
        <begin position="82"/>
        <end position="132"/>
    </location>
</feature>
<reference evidence="8 9" key="1">
    <citation type="submission" date="2019-02" db="EMBL/GenBank/DDBJ databases">
        <title>Genomic Encyclopedia of Type Strains, Phase IV (KMG-IV): sequencing the most valuable type-strain genomes for metagenomic binning, comparative biology and taxonomic classification.</title>
        <authorList>
            <person name="Goeker M."/>
        </authorList>
    </citation>
    <scope>NUCLEOTIDE SEQUENCE [LARGE SCALE GENOMIC DNA]</scope>
    <source>
        <strain evidence="8 9">DSM 101727</strain>
    </source>
</reference>
<gene>
    <name evidence="8" type="ORF">EV193_11960</name>
</gene>
<keyword evidence="3 6" id="KW-1133">Transmembrane helix</keyword>
<evidence type="ECO:0000256" key="5">
    <source>
        <dbReference type="SAM" id="MobiDB-lite"/>
    </source>
</evidence>
<evidence type="ECO:0000313" key="8">
    <source>
        <dbReference type="EMBL" id="RZS29656.1"/>
    </source>
</evidence>
<evidence type="ECO:0000256" key="2">
    <source>
        <dbReference type="ARBA" id="ARBA00022692"/>
    </source>
</evidence>
<accession>A0A4Q7KB24</accession>
<evidence type="ECO:0000256" key="4">
    <source>
        <dbReference type="ARBA" id="ARBA00023136"/>
    </source>
</evidence>
<comment type="caution">
    <text evidence="8">The sequence shown here is derived from an EMBL/GenBank/DDBJ whole genome shotgun (WGS) entry which is preliminary data.</text>
</comment>
<feature type="region of interest" description="Disordered" evidence="5">
    <location>
        <begin position="1"/>
        <end position="54"/>
    </location>
</feature>
<dbReference type="Pfam" id="PF06305">
    <property type="entry name" value="LapA_dom"/>
    <property type="match status" value="1"/>
</dbReference>
<keyword evidence="2 6" id="KW-0812">Transmembrane</keyword>
<evidence type="ECO:0000259" key="7">
    <source>
        <dbReference type="Pfam" id="PF06305"/>
    </source>
</evidence>
<sequence>MARRDHSQPAGPRAEDSPGAEQPPEPSPAETQELDTGQRAPGSRVTHAGRTRAVPRTRTGAAWVAVSAATLITIALIVFLAQNTGSVEISFLGMTTSTSLALALLIAAVGGILLTLILGTARITQLRRNLRKR</sequence>
<evidence type="ECO:0000256" key="6">
    <source>
        <dbReference type="SAM" id="Phobius"/>
    </source>
</evidence>
<name>A0A4Q7KB24_9PSEU</name>